<dbReference type="Gramene" id="RZC61899">
    <property type="protein sequence ID" value="RZC61899"/>
    <property type="gene ID" value="C5167_023649"/>
</dbReference>
<gene>
    <name evidence="6" type="ORF">C5167_023649</name>
</gene>
<dbReference type="GO" id="GO:0006801">
    <property type="term" value="P:superoxide metabolic process"/>
    <property type="evidence" value="ECO:0007669"/>
    <property type="project" value="InterPro"/>
</dbReference>
<keyword evidence="1" id="KW-0808">Transferase</keyword>
<dbReference type="STRING" id="3469.A0A4Y7JQ98"/>
<evidence type="ECO:0000256" key="2">
    <source>
        <dbReference type="ARBA" id="ARBA00022695"/>
    </source>
</evidence>
<feature type="transmembrane region" description="Helical" evidence="4">
    <location>
        <begin position="103"/>
        <end position="125"/>
    </location>
</feature>
<dbReference type="PRINTS" id="PR00068">
    <property type="entry name" value="CUZNDISMTASE"/>
</dbReference>
<dbReference type="SUPFAM" id="SSF53448">
    <property type="entry name" value="Nucleotide-diphospho-sugar transferases"/>
    <property type="match status" value="1"/>
</dbReference>
<dbReference type="PANTHER" id="PTHR42866:SF2">
    <property type="entry name" value="3-DEOXY-MANNO-OCTULOSONATE CYTIDYLYLTRANSFERASE, MITOCHONDRIAL"/>
    <property type="match status" value="1"/>
</dbReference>
<evidence type="ECO:0000256" key="4">
    <source>
        <dbReference type="SAM" id="Phobius"/>
    </source>
</evidence>
<dbReference type="InterPro" id="IPR029044">
    <property type="entry name" value="Nucleotide-diphossugar_trans"/>
</dbReference>
<dbReference type="PANTHER" id="PTHR42866">
    <property type="entry name" value="3-DEOXY-MANNO-OCTULOSONATE CYTIDYLYLTRANSFERASE"/>
    <property type="match status" value="1"/>
</dbReference>
<dbReference type="Gene3D" id="3.90.550.10">
    <property type="entry name" value="Spore Coat Polysaccharide Biosynthesis Protein SpsA, Chain A"/>
    <property type="match status" value="1"/>
</dbReference>
<evidence type="ECO:0000259" key="5">
    <source>
        <dbReference type="Pfam" id="PF00080"/>
    </source>
</evidence>
<evidence type="ECO:0000313" key="6">
    <source>
        <dbReference type="EMBL" id="RZC61899.1"/>
    </source>
</evidence>
<keyword evidence="7" id="KW-1185">Reference proteome</keyword>
<dbReference type="Proteomes" id="UP000316621">
    <property type="component" value="Chromosome 5"/>
</dbReference>
<organism evidence="6 7">
    <name type="scientific">Papaver somniferum</name>
    <name type="common">Opium poppy</name>
    <dbReference type="NCBI Taxonomy" id="3469"/>
    <lineage>
        <taxon>Eukaryota</taxon>
        <taxon>Viridiplantae</taxon>
        <taxon>Streptophyta</taxon>
        <taxon>Embryophyta</taxon>
        <taxon>Tracheophyta</taxon>
        <taxon>Spermatophyta</taxon>
        <taxon>Magnoliopsida</taxon>
        <taxon>Ranunculales</taxon>
        <taxon>Papaveraceae</taxon>
        <taxon>Papaveroideae</taxon>
        <taxon>Papaver</taxon>
    </lineage>
</organism>
<proteinExistence type="predicted"/>
<dbReference type="InterPro" id="IPR001424">
    <property type="entry name" value="SOD_Cu_Zn_dom"/>
</dbReference>
<dbReference type="SUPFAM" id="SSF49329">
    <property type="entry name" value="Cu,Zn superoxide dismutase-like"/>
    <property type="match status" value="1"/>
</dbReference>
<keyword evidence="4" id="KW-0812">Transmembrane</keyword>
<feature type="domain" description="Superoxide dismutase copper/zinc binding" evidence="5">
    <location>
        <begin position="9"/>
        <end position="65"/>
    </location>
</feature>
<dbReference type="InterPro" id="IPR036423">
    <property type="entry name" value="SOD-like_Cu/Zn_dom_sf"/>
</dbReference>
<dbReference type="Gene3D" id="2.60.40.200">
    <property type="entry name" value="Superoxide dismutase, copper/zinc binding domain"/>
    <property type="match status" value="1"/>
</dbReference>
<sequence>MKQRVRVRGKESNVRARVSHMQISLTGLNAVIGRALVVHELEDDLGTVGHDLSLSIGSAGGRLACESLKNTTNHRHSLSLKDRGRRKMDQGSSCGSNSNCKSWVMYGLVTGAAIAAAAIGAAFSIRGSGKFRSRVIGIIPACYASSRFEGKPLVHILGKPMIQRTWERAKLASTLDHVANPIKFLNALVVATDDEKIAECCRGFGADVIITSESCRNGTERCNEALEKLEKKYDIIVNIQGDEPLIEPEIIDGIVKALQGAPDAVFSTAVTSLKPEDSTDPNRVKCIVDNKKWETIDSGVAHVW</sequence>
<evidence type="ECO:0000313" key="7">
    <source>
        <dbReference type="Proteomes" id="UP000316621"/>
    </source>
</evidence>
<dbReference type="Pfam" id="PF02348">
    <property type="entry name" value="CTP_transf_3"/>
    <property type="match status" value="1"/>
</dbReference>
<dbReference type="AlphaFoldDB" id="A0A4Y7JQ98"/>
<dbReference type="Pfam" id="PF00080">
    <property type="entry name" value="Sod_Cu"/>
    <property type="match status" value="1"/>
</dbReference>
<accession>A0A4Y7JQ98</accession>
<dbReference type="InterPro" id="IPR003329">
    <property type="entry name" value="Cytidylyl_trans"/>
</dbReference>
<keyword evidence="4" id="KW-1133">Transmembrane helix</keyword>
<dbReference type="GO" id="GO:0046872">
    <property type="term" value="F:metal ion binding"/>
    <property type="evidence" value="ECO:0007669"/>
    <property type="project" value="InterPro"/>
</dbReference>
<feature type="region of interest" description="Disordered" evidence="3">
    <location>
        <begin position="74"/>
        <end position="94"/>
    </location>
</feature>
<dbReference type="EMBL" id="CM010719">
    <property type="protein sequence ID" value="RZC61899.1"/>
    <property type="molecule type" value="Genomic_DNA"/>
</dbReference>
<reference evidence="6 7" key="1">
    <citation type="journal article" date="2018" name="Science">
        <title>The opium poppy genome and morphinan production.</title>
        <authorList>
            <person name="Guo L."/>
            <person name="Winzer T."/>
            <person name="Yang X."/>
            <person name="Li Y."/>
            <person name="Ning Z."/>
            <person name="He Z."/>
            <person name="Teodor R."/>
            <person name="Lu Y."/>
            <person name="Bowser T.A."/>
            <person name="Graham I.A."/>
            <person name="Ye K."/>
        </authorList>
    </citation>
    <scope>NUCLEOTIDE SEQUENCE [LARGE SCALE GENOMIC DNA]</scope>
    <source>
        <strain evidence="7">cv. HN1</strain>
        <tissue evidence="6">Leaves</tissue>
    </source>
</reference>
<feature type="compositionally biased region" description="Basic residues" evidence="3">
    <location>
        <begin position="74"/>
        <end position="86"/>
    </location>
</feature>
<protein>
    <recommendedName>
        <fullName evidence="5">Superoxide dismutase copper/zinc binding domain-containing protein</fullName>
    </recommendedName>
</protein>
<dbReference type="OMA" id="VSHMQIS"/>
<name>A0A4Y7JQ98_PAPSO</name>
<keyword evidence="4" id="KW-0472">Membrane</keyword>
<dbReference type="GO" id="GO:0008690">
    <property type="term" value="F:3-deoxy-manno-octulosonate cytidylyltransferase activity"/>
    <property type="evidence" value="ECO:0007669"/>
    <property type="project" value="TreeGrafter"/>
</dbReference>
<keyword evidence="2" id="KW-0548">Nucleotidyltransferase</keyword>
<evidence type="ECO:0000256" key="1">
    <source>
        <dbReference type="ARBA" id="ARBA00022679"/>
    </source>
</evidence>
<evidence type="ECO:0000256" key="3">
    <source>
        <dbReference type="SAM" id="MobiDB-lite"/>
    </source>
</evidence>
<dbReference type="GO" id="GO:0005829">
    <property type="term" value="C:cytosol"/>
    <property type="evidence" value="ECO:0007669"/>
    <property type="project" value="TreeGrafter"/>
</dbReference>